<dbReference type="PANTHER" id="PTHR43359:SF1">
    <property type="entry name" value="FORMATE HYDROGENLYASE SUBUNIT 4-RELATED"/>
    <property type="match status" value="1"/>
</dbReference>
<dbReference type="AlphaFoldDB" id="E8MXZ7"/>
<dbReference type="InterPro" id="IPR001694">
    <property type="entry name" value="NADH_UbQ_OxRdtase_su1/FPO"/>
</dbReference>
<feature type="transmembrane region" description="Helical" evidence="5">
    <location>
        <begin position="178"/>
        <end position="197"/>
    </location>
</feature>
<keyword evidence="4 5" id="KW-0472">Membrane</keyword>
<evidence type="ECO:0000256" key="4">
    <source>
        <dbReference type="ARBA" id="ARBA00023136"/>
    </source>
</evidence>
<sequence length="309" mass="34163">MNNWSVHPLIALFLFPGGLFLFLWGLFYEWIDRKLVARLQNRVGPRWYQPLADLVKLLAKEEIVPEGSDPTLFYLLPVLALACALTSALYLPMAGFMPAYSFRGDLIVALYLLSMLTIGLGVAGANTPNRFSLIGATRTLTQLFSYEAPFLLALLGPAIVAGSWRIAEINFYTQQQPLWLMVTQPIGFLVALVGLMGKLELPPFDAPEAETEIVAGALTEYSGRGYALFRLGKNVELVIALTLVATFYLGGLANPLQFLLKTLGLLVFLAVLQTLFARLRIDQTVGLWWRIGALLAVAQLLILFVMKLV</sequence>
<protein>
    <submittedName>
        <fullName evidence="6">Respiratory-chain NADH dehydrogenase, subunit 1 family protein</fullName>
    </submittedName>
</protein>
<evidence type="ECO:0000313" key="7">
    <source>
        <dbReference type="Proteomes" id="UP000008922"/>
    </source>
</evidence>
<dbReference type="EMBL" id="AP012029">
    <property type="protein sequence ID" value="BAJ64228.1"/>
    <property type="molecule type" value="Genomic_DNA"/>
</dbReference>
<dbReference type="STRING" id="926569.ANT_22020"/>
<accession>E8MXZ7</accession>
<keyword evidence="3 5" id="KW-1133">Transmembrane helix</keyword>
<name>E8MXZ7_ANATU</name>
<reference evidence="6 7" key="1">
    <citation type="submission" date="2010-12" db="EMBL/GenBank/DDBJ databases">
        <title>Whole genome sequence of Anaerolinea thermophila UNI-1.</title>
        <authorList>
            <person name="Narita-Yamada S."/>
            <person name="Kishi E."/>
            <person name="Watanabe Y."/>
            <person name="Takasaki K."/>
            <person name="Ankai A."/>
            <person name="Oguchi A."/>
            <person name="Fukui S."/>
            <person name="Takahashi M."/>
            <person name="Yashiro I."/>
            <person name="Hosoyama A."/>
            <person name="Sekiguchi Y."/>
            <person name="Hanada S."/>
            <person name="Fujita N."/>
        </authorList>
    </citation>
    <scope>NUCLEOTIDE SEQUENCE [LARGE SCALE GENOMIC DNA]</scope>
    <source>
        <strain evidence="7">DSM 14523 / JCM 11388 / NBRC 100420 / UNI-1</strain>
    </source>
</reference>
<dbReference type="eggNOG" id="COG1005">
    <property type="taxonomic scope" value="Bacteria"/>
</dbReference>
<dbReference type="RefSeq" id="WP_013560597.1">
    <property type="nucleotide sequence ID" value="NC_014960.1"/>
</dbReference>
<evidence type="ECO:0000256" key="3">
    <source>
        <dbReference type="ARBA" id="ARBA00022989"/>
    </source>
</evidence>
<organism evidence="6 7">
    <name type="scientific">Anaerolinea thermophila (strain DSM 14523 / JCM 11388 / NBRC 100420 / UNI-1)</name>
    <dbReference type="NCBI Taxonomy" id="926569"/>
    <lineage>
        <taxon>Bacteria</taxon>
        <taxon>Bacillati</taxon>
        <taxon>Chloroflexota</taxon>
        <taxon>Anaerolineae</taxon>
        <taxon>Anaerolineales</taxon>
        <taxon>Anaerolineaceae</taxon>
        <taxon>Anaerolinea</taxon>
    </lineage>
</organism>
<dbReference type="PANTHER" id="PTHR43359">
    <property type="entry name" value="FORMATE HYDROGENLYASE SUBUNIT 4"/>
    <property type="match status" value="1"/>
</dbReference>
<feature type="transmembrane region" description="Helical" evidence="5">
    <location>
        <begin position="146"/>
        <end position="166"/>
    </location>
</feature>
<dbReference type="OrthoDB" id="9803734at2"/>
<evidence type="ECO:0000256" key="1">
    <source>
        <dbReference type="ARBA" id="ARBA00004141"/>
    </source>
</evidence>
<evidence type="ECO:0000256" key="5">
    <source>
        <dbReference type="SAM" id="Phobius"/>
    </source>
</evidence>
<dbReference type="InParanoid" id="E8MXZ7"/>
<feature type="transmembrane region" description="Helical" evidence="5">
    <location>
        <begin position="72"/>
        <end position="94"/>
    </location>
</feature>
<feature type="transmembrane region" description="Helical" evidence="5">
    <location>
        <begin position="263"/>
        <end position="281"/>
    </location>
</feature>
<evidence type="ECO:0000256" key="2">
    <source>
        <dbReference type="ARBA" id="ARBA00022692"/>
    </source>
</evidence>
<keyword evidence="2 5" id="KW-0812">Transmembrane</keyword>
<dbReference type="Proteomes" id="UP000008922">
    <property type="component" value="Chromosome"/>
</dbReference>
<feature type="transmembrane region" description="Helical" evidence="5">
    <location>
        <begin position="237"/>
        <end position="256"/>
    </location>
</feature>
<dbReference type="Pfam" id="PF00146">
    <property type="entry name" value="NADHdh"/>
    <property type="match status" value="1"/>
</dbReference>
<proteinExistence type="predicted"/>
<comment type="subcellular location">
    <subcellularLocation>
        <location evidence="1">Membrane</location>
        <topology evidence="1">Multi-pass membrane protein</topology>
    </subcellularLocation>
</comment>
<evidence type="ECO:0000313" key="6">
    <source>
        <dbReference type="EMBL" id="BAJ64228.1"/>
    </source>
</evidence>
<dbReference type="GO" id="GO:0005886">
    <property type="term" value="C:plasma membrane"/>
    <property type="evidence" value="ECO:0007669"/>
    <property type="project" value="TreeGrafter"/>
</dbReference>
<gene>
    <name evidence="6" type="ordered locus">ANT_22020</name>
</gene>
<dbReference type="HOGENOM" id="CLU_015134_0_1_0"/>
<feature type="transmembrane region" description="Helical" evidence="5">
    <location>
        <begin position="106"/>
        <end position="126"/>
    </location>
</feature>
<keyword evidence="7" id="KW-1185">Reference proteome</keyword>
<dbReference type="KEGG" id="atm:ANT_22020"/>
<feature type="transmembrane region" description="Helical" evidence="5">
    <location>
        <begin position="287"/>
        <end position="306"/>
    </location>
</feature>
<feature type="transmembrane region" description="Helical" evidence="5">
    <location>
        <begin position="9"/>
        <end position="31"/>
    </location>
</feature>
<dbReference type="InterPro" id="IPR052561">
    <property type="entry name" value="ComplexI_Subunit1"/>
</dbReference>